<accession>A0A6L6JD76</accession>
<gene>
    <name evidence="3" type="ORF">GL286_19615</name>
</gene>
<feature type="region of interest" description="Disordered" evidence="1">
    <location>
        <begin position="65"/>
        <end position="85"/>
    </location>
</feature>
<reference evidence="3 4" key="1">
    <citation type="submission" date="2019-11" db="EMBL/GenBank/DDBJ databases">
        <authorList>
            <person name="Dong K."/>
        </authorList>
    </citation>
    <scope>NUCLEOTIDE SEQUENCE [LARGE SCALE GENOMIC DNA]</scope>
    <source>
        <strain evidence="3 4">NBRC 111993</strain>
    </source>
</reference>
<evidence type="ECO:0000256" key="1">
    <source>
        <dbReference type="SAM" id="MobiDB-lite"/>
    </source>
</evidence>
<dbReference type="OrthoDB" id="9938023at2"/>
<protein>
    <recommendedName>
        <fullName evidence="5">Transmembrane protein</fullName>
    </recommendedName>
</protein>
<sequence length="85" mass="9218">MAHENFMLGTDDGFAGSNHSNGVSEMIRNHPSAHRLWRAAIAVIAIFGVTVCVFFAGRLVWHSDERAEDPQSQQAPDQNQGSGAP</sequence>
<keyword evidence="2" id="KW-0472">Membrane</keyword>
<proteinExistence type="predicted"/>
<organism evidence="3 4">
    <name type="scientific">Paracoccus aestuariivivens</name>
    <dbReference type="NCBI Taxonomy" id="1820333"/>
    <lineage>
        <taxon>Bacteria</taxon>
        <taxon>Pseudomonadati</taxon>
        <taxon>Pseudomonadota</taxon>
        <taxon>Alphaproteobacteria</taxon>
        <taxon>Rhodobacterales</taxon>
        <taxon>Paracoccaceae</taxon>
        <taxon>Paracoccus</taxon>
    </lineage>
</organism>
<evidence type="ECO:0000256" key="2">
    <source>
        <dbReference type="SAM" id="Phobius"/>
    </source>
</evidence>
<keyword evidence="2" id="KW-1133">Transmembrane helix</keyword>
<evidence type="ECO:0000313" key="3">
    <source>
        <dbReference type="EMBL" id="MTH79920.1"/>
    </source>
</evidence>
<feature type="transmembrane region" description="Helical" evidence="2">
    <location>
        <begin position="36"/>
        <end position="61"/>
    </location>
</feature>
<keyword evidence="2" id="KW-0812">Transmembrane</keyword>
<dbReference type="EMBL" id="WMIE01000023">
    <property type="protein sequence ID" value="MTH79920.1"/>
    <property type="molecule type" value="Genomic_DNA"/>
</dbReference>
<feature type="compositionally biased region" description="Polar residues" evidence="1">
    <location>
        <begin position="70"/>
        <end position="85"/>
    </location>
</feature>
<keyword evidence="4" id="KW-1185">Reference proteome</keyword>
<dbReference type="Proteomes" id="UP000478183">
    <property type="component" value="Unassembled WGS sequence"/>
</dbReference>
<evidence type="ECO:0000313" key="4">
    <source>
        <dbReference type="Proteomes" id="UP000478183"/>
    </source>
</evidence>
<evidence type="ECO:0008006" key="5">
    <source>
        <dbReference type="Google" id="ProtNLM"/>
    </source>
</evidence>
<name>A0A6L6JD76_9RHOB</name>
<comment type="caution">
    <text evidence="3">The sequence shown here is derived from an EMBL/GenBank/DDBJ whole genome shotgun (WGS) entry which is preliminary data.</text>
</comment>
<dbReference type="AlphaFoldDB" id="A0A6L6JD76"/>